<dbReference type="OrthoDB" id="668540at2759"/>
<evidence type="ECO:0000313" key="4">
    <source>
        <dbReference type="EMBL" id="PPQ66082.1"/>
    </source>
</evidence>
<dbReference type="AlphaFoldDB" id="A0A409VII4"/>
<dbReference type="GO" id="GO:0005737">
    <property type="term" value="C:cytoplasm"/>
    <property type="evidence" value="ECO:0007669"/>
    <property type="project" value="TreeGrafter"/>
</dbReference>
<protein>
    <recommendedName>
        <fullName evidence="3">PUM-HD domain-containing protein</fullName>
    </recommendedName>
</protein>
<feature type="repeat" description="Pumilio" evidence="2">
    <location>
        <begin position="754"/>
        <end position="789"/>
    </location>
</feature>
<feature type="repeat" description="Pumilio" evidence="2">
    <location>
        <begin position="710"/>
        <end position="745"/>
    </location>
</feature>
<feature type="repeat" description="Pumilio" evidence="2">
    <location>
        <begin position="530"/>
        <end position="566"/>
    </location>
</feature>
<dbReference type="GO" id="GO:0003730">
    <property type="term" value="F:mRNA 3'-UTR binding"/>
    <property type="evidence" value="ECO:0007669"/>
    <property type="project" value="TreeGrafter"/>
</dbReference>
<dbReference type="InterPro" id="IPR016024">
    <property type="entry name" value="ARM-type_fold"/>
</dbReference>
<evidence type="ECO:0000256" key="1">
    <source>
        <dbReference type="ARBA" id="ARBA00022737"/>
    </source>
</evidence>
<dbReference type="Proteomes" id="UP000284706">
    <property type="component" value="Unassembled WGS sequence"/>
</dbReference>
<feature type="repeat" description="Pumilio" evidence="2">
    <location>
        <begin position="494"/>
        <end position="529"/>
    </location>
</feature>
<evidence type="ECO:0000256" key="2">
    <source>
        <dbReference type="PROSITE-ProRule" id="PRU00317"/>
    </source>
</evidence>
<dbReference type="STRING" id="231916.A0A409VII4"/>
<dbReference type="PROSITE" id="PS50303">
    <property type="entry name" value="PUM_HD"/>
    <property type="match status" value="1"/>
</dbReference>
<feature type="domain" description="PUM-HD" evidence="3">
    <location>
        <begin position="474"/>
        <end position="817"/>
    </location>
</feature>
<gene>
    <name evidence="4" type="ORF">CVT26_010824</name>
</gene>
<dbReference type="PANTHER" id="PTHR12537:SF12">
    <property type="entry name" value="MATERNAL PROTEIN PUMILIO"/>
    <property type="match status" value="1"/>
</dbReference>
<dbReference type="InterPro" id="IPR033712">
    <property type="entry name" value="Pumilio_RNA-bd"/>
</dbReference>
<dbReference type="SMART" id="SM00025">
    <property type="entry name" value="Pumilio"/>
    <property type="match status" value="8"/>
</dbReference>
<organism evidence="4 5">
    <name type="scientific">Gymnopilus dilepis</name>
    <dbReference type="NCBI Taxonomy" id="231916"/>
    <lineage>
        <taxon>Eukaryota</taxon>
        <taxon>Fungi</taxon>
        <taxon>Dikarya</taxon>
        <taxon>Basidiomycota</taxon>
        <taxon>Agaricomycotina</taxon>
        <taxon>Agaricomycetes</taxon>
        <taxon>Agaricomycetidae</taxon>
        <taxon>Agaricales</taxon>
        <taxon>Agaricineae</taxon>
        <taxon>Hymenogastraceae</taxon>
        <taxon>Gymnopilus</taxon>
    </lineage>
</organism>
<dbReference type="PANTHER" id="PTHR12537">
    <property type="entry name" value="RNA BINDING PROTEIN PUMILIO-RELATED"/>
    <property type="match status" value="1"/>
</dbReference>
<keyword evidence="5" id="KW-1185">Reference proteome</keyword>
<feature type="repeat" description="Pumilio" evidence="2">
    <location>
        <begin position="637"/>
        <end position="673"/>
    </location>
</feature>
<dbReference type="GO" id="GO:0000288">
    <property type="term" value="P:nuclear-transcribed mRNA catabolic process, deadenylation-dependent decay"/>
    <property type="evidence" value="ECO:0007669"/>
    <property type="project" value="TreeGrafter"/>
</dbReference>
<name>A0A409VII4_9AGAR</name>
<feature type="repeat" description="Pumilio" evidence="2">
    <location>
        <begin position="567"/>
        <end position="602"/>
    </location>
</feature>
<accession>A0A409VII4</accession>
<dbReference type="InterPro" id="IPR011989">
    <property type="entry name" value="ARM-like"/>
</dbReference>
<feature type="repeat" description="Pumilio" evidence="2">
    <location>
        <begin position="674"/>
        <end position="709"/>
    </location>
</feature>
<evidence type="ECO:0000259" key="3">
    <source>
        <dbReference type="PROSITE" id="PS50303"/>
    </source>
</evidence>
<dbReference type="InParanoid" id="A0A409VII4"/>
<dbReference type="EMBL" id="NHYE01005639">
    <property type="protein sequence ID" value="PPQ66082.1"/>
    <property type="molecule type" value="Genomic_DNA"/>
</dbReference>
<dbReference type="InterPro" id="IPR001313">
    <property type="entry name" value="Pumilio_RNA-bd_rpt"/>
</dbReference>
<dbReference type="Pfam" id="PF00806">
    <property type="entry name" value="PUF"/>
    <property type="match status" value="8"/>
</dbReference>
<evidence type="ECO:0000313" key="5">
    <source>
        <dbReference type="Proteomes" id="UP000284706"/>
    </source>
</evidence>
<dbReference type="InterPro" id="IPR033133">
    <property type="entry name" value="PUM-HD"/>
</dbReference>
<reference evidence="4 5" key="1">
    <citation type="journal article" date="2018" name="Evol. Lett.">
        <title>Horizontal gene cluster transfer increased hallucinogenic mushroom diversity.</title>
        <authorList>
            <person name="Reynolds H.T."/>
            <person name="Vijayakumar V."/>
            <person name="Gluck-Thaler E."/>
            <person name="Korotkin H.B."/>
            <person name="Matheny P.B."/>
            <person name="Slot J.C."/>
        </authorList>
    </citation>
    <scope>NUCLEOTIDE SEQUENCE [LARGE SCALE GENOMIC DNA]</scope>
    <source>
        <strain evidence="4 5">SRW20</strain>
    </source>
</reference>
<keyword evidence="1" id="KW-0677">Repeat</keyword>
<dbReference type="SUPFAM" id="SSF48371">
    <property type="entry name" value="ARM repeat"/>
    <property type="match status" value="1"/>
</dbReference>
<sequence>MIHAVLFQLTSLTIFHAHLRLSFSTELQFKNNVKSYSKAMALDLPHTVSEPLTPECRSFSPSAPDESRTLKTATLITPAAETQPKGPTVVSNEWQVWGSRSGSPQSGMPGFPQPCLGLTGSKPGGITLPVEGEWVAETNEPAGTAAQSQQRREPLYPQDPISGGQPQGVVNNWAHYHGSQFIAVQGEPPVPPHFSPHSDILCPPVPYPMSRVLQHSPPQGVVFPVAFHPSPLAPHGHAPFESLSTMPPHGSSVRRFFFPVPPPDDDRSFHLGPPPRLPPMFRPGPLPPPPPHFHPNSPPFNAYSSPEYGNYYTAQPPEPFPDYSFRFDVFRPPHGPPTYPIPHPNILPNPNFYSQQHSPPLPNVADVGRPITGPVLVDYPPPPPHIRSPPPAQIISPVRIVPPNIIPTAARPLGFERGISTSSSNERAVPVSISSSNFNSLPRGRQFVQPPGNSSQVLLPSRQARRPNMLPVTERSALLENFRSNRDKAWRLKDILGHVDEFSRDQFGSRFIQQNLESATDEEKLQIFDEIVPSKVNRLMTDVFGNYVIQKFFEFGSQRQRDILADIVHDQLIRLSLHIYGCRVVQKAIDHISEAQQTSVIRRLEQDIFSCLRDAHGNHVIQKLIEVIPPDRLTFLPLISENILTLSTHPYGCRVLQRCLEHLPGTHSKALLQAIHACTLDLMRDQYGNYVIQFIIEQGREQDKLAVISRIRGNLVQLSRHKYASNVCEKALICTDPETRRSLINEIMAPSSPNSEDPILTMAKDQYGNYVLQRALILAEGQQREEFYAQVRPIISALKEATTSYSRPLTSSEFDVANLGNC</sequence>
<dbReference type="CDD" id="cd07920">
    <property type="entry name" value="Pumilio"/>
    <property type="match status" value="1"/>
</dbReference>
<comment type="caution">
    <text evidence="4">The sequence shown here is derived from an EMBL/GenBank/DDBJ whole genome shotgun (WGS) entry which is preliminary data.</text>
</comment>
<dbReference type="Gene3D" id="1.25.10.10">
    <property type="entry name" value="Leucine-rich Repeat Variant"/>
    <property type="match status" value="1"/>
</dbReference>
<proteinExistence type="predicted"/>
<dbReference type="FunCoup" id="A0A409VII4">
    <property type="interactions" value="269"/>
</dbReference>
<dbReference type="PROSITE" id="PS50302">
    <property type="entry name" value="PUM"/>
    <property type="match status" value="7"/>
</dbReference>